<dbReference type="SMART" id="SM00980">
    <property type="entry name" value="THAP"/>
    <property type="match status" value="1"/>
</dbReference>
<protein>
    <recommendedName>
        <fullName evidence="13">THAP domain-containing protein 1</fullName>
    </recommendedName>
</protein>
<evidence type="ECO:0000256" key="7">
    <source>
        <dbReference type="ARBA" id="ARBA00023054"/>
    </source>
</evidence>
<accession>A0A3Q4ANB9</accession>
<dbReference type="GO" id="GO:0001935">
    <property type="term" value="P:endothelial cell proliferation"/>
    <property type="evidence" value="ECO:0007669"/>
    <property type="project" value="UniProtKB-UniRule"/>
</dbReference>
<dbReference type="Ensembl" id="ENSMMOT00000005950.1">
    <property type="protein sequence ID" value="ENSMMOP00000005845.1"/>
    <property type="gene ID" value="ENSMMOG00000004591.1"/>
</dbReference>
<evidence type="ECO:0000256" key="12">
    <source>
        <dbReference type="PROSITE-ProRule" id="PRU00309"/>
    </source>
</evidence>
<evidence type="ECO:0000256" key="10">
    <source>
        <dbReference type="ARBA" id="ARBA00023242"/>
    </source>
</evidence>
<keyword evidence="4 12" id="KW-0863">Zinc-finger</keyword>
<proteinExistence type="inferred from homology"/>
<evidence type="ECO:0000259" key="14">
    <source>
        <dbReference type="PROSITE" id="PS50950"/>
    </source>
</evidence>
<dbReference type="PROSITE" id="PS50950">
    <property type="entry name" value="ZF_THAP"/>
    <property type="match status" value="1"/>
</dbReference>
<feature type="domain" description="THAP-type" evidence="14">
    <location>
        <begin position="1"/>
        <end position="91"/>
    </location>
</feature>
<dbReference type="SMART" id="SM00692">
    <property type="entry name" value="DM3"/>
    <property type="match status" value="1"/>
</dbReference>
<keyword evidence="5" id="KW-0862">Zinc</keyword>
<evidence type="ECO:0000313" key="15">
    <source>
        <dbReference type="Ensembl" id="ENSMMOP00000005845.1"/>
    </source>
</evidence>
<reference evidence="15" key="1">
    <citation type="submission" date="2025-08" db="UniProtKB">
        <authorList>
            <consortium name="Ensembl"/>
        </authorList>
    </citation>
    <scope>IDENTIFICATION</scope>
</reference>
<dbReference type="PANTHER" id="PTHR46600">
    <property type="entry name" value="THAP DOMAIN-CONTAINING"/>
    <property type="match status" value="1"/>
</dbReference>
<evidence type="ECO:0000256" key="3">
    <source>
        <dbReference type="ARBA" id="ARBA00022723"/>
    </source>
</evidence>
<dbReference type="GO" id="GO:0008270">
    <property type="term" value="F:zinc ion binding"/>
    <property type="evidence" value="ECO:0007669"/>
    <property type="project" value="UniProtKB-KW"/>
</dbReference>
<evidence type="ECO:0000256" key="4">
    <source>
        <dbReference type="ARBA" id="ARBA00022771"/>
    </source>
</evidence>
<evidence type="ECO:0000256" key="11">
    <source>
        <dbReference type="ARBA" id="ARBA00023306"/>
    </source>
</evidence>
<evidence type="ECO:0000313" key="16">
    <source>
        <dbReference type="Proteomes" id="UP000261620"/>
    </source>
</evidence>
<keyword evidence="3" id="KW-0479">Metal-binding</keyword>
<dbReference type="GO" id="GO:0003700">
    <property type="term" value="F:DNA-binding transcription factor activity"/>
    <property type="evidence" value="ECO:0007669"/>
    <property type="project" value="UniProtKB-UniRule"/>
</dbReference>
<dbReference type="PANTHER" id="PTHR46600:SF1">
    <property type="entry name" value="THAP DOMAIN-CONTAINING PROTEIN 1"/>
    <property type="match status" value="1"/>
</dbReference>
<evidence type="ECO:0000256" key="2">
    <source>
        <dbReference type="ARBA" id="ARBA00006177"/>
    </source>
</evidence>
<dbReference type="STRING" id="94237.ENSMMOP00000005845"/>
<organism evidence="15 16">
    <name type="scientific">Mola mola</name>
    <name type="common">Ocean sunfish</name>
    <name type="synonym">Tetraodon mola</name>
    <dbReference type="NCBI Taxonomy" id="94237"/>
    <lineage>
        <taxon>Eukaryota</taxon>
        <taxon>Metazoa</taxon>
        <taxon>Chordata</taxon>
        <taxon>Craniata</taxon>
        <taxon>Vertebrata</taxon>
        <taxon>Euteleostomi</taxon>
        <taxon>Actinopterygii</taxon>
        <taxon>Neopterygii</taxon>
        <taxon>Teleostei</taxon>
        <taxon>Neoteleostei</taxon>
        <taxon>Acanthomorphata</taxon>
        <taxon>Eupercaria</taxon>
        <taxon>Tetraodontiformes</taxon>
        <taxon>Molidae</taxon>
        <taxon>Mola</taxon>
    </lineage>
</organism>
<dbReference type="AlphaFoldDB" id="A0A3Q4ANB9"/>
<evidence type="ECO:0000256" key="13">
    <source>
        <dbReference type="RuleBase" id="RU369073"/>
    </source>
</evidence>
<keyword evidence="7 13" id="KW-0175">Coiled coil</keyword>
<keyword evidence="10 13" id="KW-0539">Nucleus</keyword>
<dbReference type="InterPro" id="IPR006612">
    <property type="entry name" value="THAP_Znf"/>
</dbReference>
<name>A0A3Q4ANB9_MOLML</name>
<keyword evidence="11 13" id="KW-0131">Cell cycle</keyword>
<dbReference type="GO" id="GO:0005654">
    <property type="term" value="C:nucleoplasm"/>
    <property type="evidence" value="ECO:0007669"/>
    <property type="project" value="UniProtKB-SubCell"/>
</dbReference>
<comment type="subcellular location">
    <subcellularLocation>
        <location evidence="1 13">Nucleus</location>
        <location evidence="1 13">Nucleoplasm</location>
    </subcellularLocation>
</comment>
<dbReference type="SUPFAM" id="SSF57716">
    <property type="entry name" value="Glucocorticoid receptor-like (DNA-binding domain)"/>
    <property type="match status" value="1"/>
</dbReference>
<comment type="similarity">
    <text evidence="2 13">Belongs to the THAP1 family.</text>
</comment>
<keyword evidence="6 13" id="KW-0805">Transcription regulation</keyword>
<dbReference type="Gene3D" id="6.20.210.20">
    <property type="entry name" value="THAP domain"/>
    <property type="match status" value="1"/>
</dbReference>
<dbReference type="OMA" id="WVCSSKR"/>
<keyword evidence="9 13" id="KW-0804">Transcription</keyword>
<evidence type="ECO:0000256" key="6">
    <source>
        <dbReference type="ARBA" id="ARBA00023015"/>
    </source>
</evidence>
<keyword evidence="16" id="KW-1185">Reference proteome</keyword>
<evidence type="ECO:0000256" key="1">
    <source>
        <dbReference type="ARBA" id="ARBA00004642"/>
    </source>
</evidence>
<dbReference type="Pfam" id="PF05485">
    <property type="entry name" value="THAP"/>
    <property type="match status" value="1"/>
</dbReference>
<keyword evidence="8 12" id="KW-0238">DNA-binding</keyword>
<dbReference type="Proteomes" id="UP000261620">
    <property type="component" value="Unplaced"/>
</dbReference>
<sequence length="103" mass="11777">MLNTCSAVCYCSVPLCSNSKQKFPYLSFHNFPVDAKVRACWVKAMRRNEGPDFKILHGSTFVCSQHFAQEDIYRSPSGRSQIKRGAVPSKFQWNDWGKGRILD</sequence>
<evidence type="ECO:0000256" key="9">
    <source>
        <dbReference type="ARBA" id="ARBA00023163"/>
    </source>
</evidence>
<dbReference type="InterPro" id="IPR026516">
    <property type="entry name" value="THAP1/10"/>
</dbReference>
<dbReference type="GO" id="GO:0043565">
    <property type="term" value="F:sequence-specific DNA binding"/>
    <property type="evidence" value="ECO:0007669"/>
    <property type="project" value="UniProtKB-UniRule"/>
</dbReference>
<evidence type="ECO:0000256" key="8">
    <source>
        <dbReference type="ARBA" id="ARBA00023125"/>
    </source>
</evidence>
<comment type="function">
    <text evidence="13">DNA-binding transcription regulator that regulates endothelial cell proliferation and G1/S cell-cycle progression. Specifically binds the 5'-[AT]NTNN[GT]GGCA[AGT]-3' core DNA sequence and acts by modulating expression of pRB-E2F cell-cycle target genes.</text>
</comment>
<reference evidence="15" key="2">
    <citation type="submission" date="2025-09" db="UniProtKB">
        <authorList>
            <consortium name="Ensembl"/>
        </authorList>
    </citation>
    <scope>IDENTIFICATION</scope>
</reference>
<dbReference type="InterPro" id="IPR038441">
    <property type="entry name" value="THAP_Znf_sf"/>
</dbReference>
<evidence type="ECO:0000256" key="5">
    <source>
        <dbReference type="ARBA" id="ARBA00022833"/>
    </source>
</evidence>